<name>A0ABR0HNG4_9PEZI</name>
<keyword evidence="2" id="KW-0732">Signal</keyword>
<evidence type="ECO:0008006" key="5">
    <source>
        <dbReference type="Google" id="ProtNLM"/>
    </source>
</evidence>
<reference evidence="3 4" key="1">
    <citation type="journal article" date="2023" name="bioRxiv">
        <title>High-quality genome assemblies of four members of thePodospora anserinaspecies complex.</title>
        <authorList>
            <person name="Ament-Velasquez S.L."/>
            <person name="Vogan A.A."/>
            <person name="Wallerman O."/>
            <person name="Hartmann F."/>
            <person name="Gautier V."/>
            <person name="Silar P."/>
            <person name="Giraud T."/>
            <person name="Johannesson H."/>
        </authorList>
    </citation>
    <scope>NUCLEOTIDE SEQUENCE [LARGE SCALE GENOMIC DNA]</scope>
    <source>
        <strain evidence="3 4">CBS 411.78</strain>
    </source>
</reference>
<sequence length="207" mass="21625">MRLLLLPLLVVTATTAQRIFINQVPLYSSLPPCAEAPLSNIVRNMVSGCGDGGRTTSYSCFCASSSIKFESIISRAVSSKCVPSEPEATASALAVFDSYCHLSPQAAPTQTAMFPPAENRPLFSNTTESVTAASSSYEARVAGGGGGEGSLLVQQRPGPGTVLSSPSRTQLAPIPSASIVLSGGERVDTGQWLAFYSVLWGLSLMVF</sequence>
<accession>A0ABR0HNG4</accession>
<dbReference type="GeneID" id="87929854"/>
<comment type="caution">
    <text evidence="3">The sequence shown here is derived from an EMBL/GenBank/DDBJ whole genome shotgun (WGS) entry which is preliminary data.</text>
</comment>
<dbReference type="RefSeq" id="XP_062768303.1">
    <property type="nucleotide sequence ID" value="XM_062909511.1"/>
</dbReference>
<proteinExistence type="predicted"/>
<evidence type="ECO:0000256" key="2">
    <source>
        <dbReference type="SAM" id="SignalP"/>
    </source>
</evidence>
<feature type="signal peptide" evidence="2">
    <location>
        <begin position="1"/>
        <end position="16"/>
    </location>
</feature>
<organism evidence="3 4">
    <name type="scientific">Podospora pseudopauciseta</name>
    <dbReference type="NCBI Taxonomy" id="2093780"/>
    <lineage>
        <taxon>Eukaryota</taxon>
        <taxon>Fungi</taxon>
        <taxon>Dikarya</taxon>
        <taxon>Ascomycota</taxon>
        <taxon>Pezizomycotina</taxon>
        <taxon>Sordariomycetes</taxon>
        <taxon>Sordariomycetidae</taxon>
        <taxon>Sordariales</taxon>
        <taxon>Podosporaceae</taxon>
        <taxon>Podospora</taxon>
    </lineage>
</organism>
<feature type="region of interest" description="Disordered" evidence="1">
    <location>
        <begin position="148"/>
        <end position="169"/>
    </location>
</feature>
<dbReference type="EMBL" id="JAFFHB010000002">
    <property type="protein sequence ID" value="KAK4669633.1"/>
    <property type="molecule type" value="Genomic_DNA"/>
</dbReference>
<feature type="chain" id="PRO_5047127753" description="Extracellular membrane protein CFEM domain-containing protein" evidence="2">
    <location>
        <begin position="17"/>
        <end position="207"/>
    </location>
</feature>
<dbReference type="Proteomes" id="UP001326199">
    <property type="component" value="Unassembled WGS sequence"/>
</dbReference>
<evidence type="ECO:0000313" key="4">
    <source>
        <dbReference type="Proteomes" id="UP001326199"/>
    </source>
</evidence>
<protein>
    <recommendedName>
        <fullName evidence="5">Extracellular membrane protein CFEM domain-containing protein</fullName>
    </recommendedName>
</protein>
<evidence type="ECO:0000256" key="1">
    <source>
        <dbReference type="SAM" id="MobiDB-lite"/>
    </source>
</evidence>
<gene>
    <name evidence="3" type="ORF">QC763_204724</name>
</gene>
<evidence type="ECO:0000313" key="3">
    <source>
        <dbReference type="EMBL" id="KAK4669633.1"/>
    </source>
</evidence>
<keyword evidence="4" id="KW-1185">Reference proteome</keyword>